<dbReference type="Pfam" id="PF05709">
    <property type="entry name" value="Sipho_tail"/>
    <property type="match status" value="1"/>
</dbReference>
<evidence type="ECO:0000259" key="2">
    <source>
        <dbReference type="Pfam" id="PF22768"/>
    </source>
</evidence>
<proteinExistence type="predicted"/>
<feature type="domain" description="Siphovirus-type tail component RIFT-related" evidence="1">
    <location>
        <begin position="7"/>
        <end position="104"/>
    </location>
</feature>
<dbReference type="Gene3D" id="2.40.30.200">
    <property type="match status" value="1"/>
</dbReference>
<protein>
    <submittedName>
        <fullName evidence="3">Phage tail family protein</fullName>
    </submittedName>
</protein>
<dbReference type="InterPro" id="IPR008841">
    <property type="entry name" value="Siphovirus-type_tail_N"/>
</dbReference>
<dbReference type="Gene3D" id="2.60.120.860">
    <property type="match status" value="1"/>
</dbReference>
<accession>A0ABY8B873</accession>
<evidence type="ECO:0000259" key="1">
    <source>
        <dbReference type="Pfam" id="PF05709"/>
    </source>
</evidence>
<evidence type="ECO:0000313" key="4">
    <source>
        <dbReference type="Proteomes" id="UP001219957"/>
    </source>
</evidence>
<dbReference type="InterPro" id="IPR054738">
    <property type="entry name" value="Siphovirus-type_tail_C"/>
</dbReference>
<keyword evidence="4" id="KW-1185">Reference proteome</keyword>
<gene>
    <name evidence="3" type="ORF">OE059_04830</name>
</gene>
<dbReference type="RefSeq" id="WP_275060625.1">
    <property type="nucleotide sequence ID" value="NZ_CP109617.1"/>
</dbReference>
<reference evidence="3 4" key="1">
    <citation type="submission" date="2022-10" db="EMBL/GenBank/DDBJ databases">
        <title>Complete genome sequence of Exiguobacterium profundum TSS-3 isolated from an extremely saline-alkaline spring located in Ixtapa, Chiapas-Mexico.</title>
        <authorList>
            <person name="Rincon-Rosales R."/>
            <person name="Rogel M.A."/>
            <person name="Rincon-Molina C.I."/>
            <person name="Guerrero G."/>
            <person name="Manzano-Gomez L.A."/>
            <person name="Lopez-Lopez A."/>
            <person name="Rincon Molina F.A."/>
            <person name="Martinez-Romero E."/>
        </authorList>
    </citation>
    <scope>NUCLEOTIDE SEQUENCE [LARGE SCALE GENOMIC DNA]</scope>
    <source>
        <strain evidence="3 4">TSS-3</strain>
    </source>
</reference>
<organism evidence="3 4">
    <name type="scientific">Exiguobacterium profundum</name>
    <dbReference type="NCBI Taxonomy" id="307643"/>
    <lineage>
        <taxon>Bacteria</taxon>
        <taxon>Bacillati</taxon>
        <taxon>Bacillota</taxon>
        <taxon>Bacilli</taxon>
        <taxon>Bacillales</taxon>
        <taxon>Bacillales Family XII. Incertae Sedis</taxon>
        <taxon>Exiguobacterium</taxon>
    </lineage>
</organism>
<dbReference type="EMBL" id="CP109617">
    <property type="protein sequence ID" value="WED56729.1"/>
    <property type="molecule type" value="Genomic_DNA"/>
</dbReference>
<feature type="domain" description="Siphovirus-type tail component C-terminal" evidence="2">
    <location>
        <begin position="175"/>
        <end position="279"/>
    </location>
</feature>
<dbReference type="Pfam" id="PF22768">
    <property type="entry name" value="SPP1_Dit"/>
    <property type="match status" value="1"/>
</dbReference>
<name>A0ABY8B873_9BACL</name>
<sequence>MTFTNSSGESITFRIGSPFMINNIEGLGEVGADIQSQKAPFQDGSSFIDAVMNERDISFNVTIKGRNDTEISQYRTQLSRVFSPKLGPGTLRYQYGDIVRVIEATPTHVPNFPSGNENRGSQFQIALLDLIAHDPYWKTEGIEGEPTFEPLFQFPFSGEFQMGISRDERLIVNDGDALTPLVIEFYGPAENPKVINETTGEFIQVNQTLGLEEVMRINTADGEKSVIFINAEGVERNVFNWIDLDSTFFKLRVGENYITYTADSDIQGAIVNFYYQNRYNAL</sequence>
<evidence type="ECO:0000313" key="3">
    <source>
        <dbReference type="EMBL" id="WED56729.1"/>
    </source>
</evidence>
<dbReference type="Proteomes" id="UP001219957">
    <property type="component" value="Chromosome"/>
</dbReference>